<evidence type="ECO:0000313" key="2">
    <source>
        <dbReference type="EMBL" id="MBD3846971.1"/>
    </source>
</evidence>
<evidence type="ECO:0000313" key="3">
    <source>
        <dbReference type="Proteomes" id="UP000619295"/>
    </source>
</evidence>
<protein>
    <submittedName>
        <fullName evidence="2">Uncharacterized protein</fullName>
    </submittedName>
</protein>
<accession>A0A927I0X6</accession>
<evidence type="ECO:0000256" key="1">
    <source>
        <dbReference type="SAM" id="MobiDB-lite"/>
    </source>
</evidence>
<comment type="caution">
    <text evidence="2">The sequence shown here is derived from an EMBL/GenBank/DDBJ whole genome shotgun (WGS) entry which is preliminary data.</text>
</comment>
<proteinExistence type="predicted"/>
<dbReference type="RefSeq" id="WP_210323621.1">
    <property type="nucleotide sequence ID" value="NZ_JACXWY010000008.1"/>
</dbReference>
<gene>
    <name evidence="2" type="ORF">IED13_14775</name>
</gene>
<dbReference type="AlphaFoldDB" id="A0A927I0X6"/>
<name>A0A927I0X6_9HYPH</name>
<organism evidence="2 3">
    <name type="scientific">Bosea spartocytisi</name>
    <dbReference type="NCBI Taxonomy" id="2773451"/>
    <lineage>
        <taxon>Bacteria</taxon>
        <taxon>Pseudomonadati</taxon>
        <taxon>Pseudomonadota</taxon>
        <taxon>Alphaproteobacteria</taxon>
        <taxon>Hyphomicrobiales</taxon>
        <taxon>Boseaceae</taxon>
        <taxon>Bosea</taxon>
    </lineage>
</organism>
<feature type="compositionally biased region" description="Low complexity" evidence="1">
    <location>
        <begin position="24"/>
        <end position="35"/>
    </location>
</feature>
<keyword evidence="3" id="KW-1185">Reference proteome</keyword>
<reference evidence="2" key="1">
    <citation type="submission" date="2020-09" db="EMBL/GenBank/DDBJ databases">
        <title>Bosea spartocytisi sp. nov. a root nodule endophyte of Spartocytisus supranubius in the high mountain ecosystem fo the Teide National Park (Canary Islands, Spain).</title>
        <authorList>
            <person name="Pulido-Suarez L."/>
            <person name="Peix A."/>
            <person name="Igual J.M."/>
            <person name="Socas-Perez N."/>
            <person name="Velazquez E."/>
            <person name="Flores-Felix J.D."/>
            <person name="Leon-Barrios M."/>
        </authorList>
    </citation>
    <scope>NUCLEOTIDE SEQUENCE</scope>
    <source>
        <strain evidence="2">SSUT16</strain>
    </source>
</reference>
<dbReference type="Proteomes" id="UP000619295">
    <property type="component" value="Unassembled WGS sequence"/>
</dbReference>
<dbReference type="EMBL" id="JACXWY010000008">
    <property type="protein sequence ID" value="MBD3846971.1"/>
    <property type="molecule type" value="Genomic_DNA"/>
</dbReference>
<feature type="region of interest" description="Disordered" evidence="1">
    <location>
        <begin position="1"/>
        <end position="49"/>
    </location>
</feature>
<sequence>MIWHSVRSIGFARRPKREDPGKTPPFSSSPSYSASDMTDGPQEPQHLSPSDRFKALITNAESATYGLKDNLLAVMTRDGSATWQSVAAHVEAQLSGAGEFATARLNAILALIRTLSNRQASGSG</sequence>